<gene>
    <name evidence="1" type="ORF">SDC9_154880</name>
</gene>
<dbReference type="AntiFam" id="ANF00185">
    <property type="entry name" value="Shadow ORF (opposite ybhD)"/>
</dbReference>
<sequence length="224" mass="24856">MGQRGVARGQRHHQLVFPGGLHDQAIAHLVGHGETCVVQLVAQPLELLGQRHLEQADLDVRVFLPAARQQARQLERRHAVGQRDAQLPLEAIGRGLHALTRLFQDRKHARHMLQKKAARQRQPRAAAGAHEQLHAQVFLQLPDGARQRRLLHVQPLGGAGKVKLLGHRQKTAQMPNFHGTSFLLLSLQADLSDRAKVLLRPANGCAGPDLQHLSPFSPPHPQHE</sequence>
<comment type="caution">
    <text evidence="1">The sequence shown here is derived from an EMBL/GenBank/DDBJ whole genome shotgun (WGS) entry which is preliminary data.</text>
</comment>
<name>A0A645F2E7_9ZZZZ</name>
<dbReference type="AlphaFoldDB" id="A0A645F2E7"/>
<protein>
    <submittedName>
        <fullName evidence="1">Uncharacterized protein</fullName>
    </submittedName>
</protein>
<evidence type="ECO:0000313" key="1">
    <source>
        <dbReference type="EMBL" id="MPN07609.1"/>
    </source>
</evidence>
<organism evidence="1">
    <name type="scientific">bioreactor metagenome</name>
    <dbReference type="NCBI Taxonomy" id="1076179"/>
    <lineage>
        <taxon>unclassified sequences</taxon>
        <taxon>metagenomes</taxon>
        <taxon>ecological metagenomes</taxon>
    </lineage>
</organism>
<reference evidence="1" key="1">
    <citation type="submission" date="2019-08" db="EMBL/GenBank/DDBJ databases">
        <authorList>
            <person name="Kucharzyk K."/>
            <person name="Murdoch R.W."/>
            <person name="Higgins S."/>
            <person name="Loffler F."/>
        </authorList>
    </citation>
    <scope>NUCLEOTIDE SEQUENCE</scope>
</reference>
<proteinExistence type="predicted"/>
<accession>A0A645F2E7</accession>
<dbReference type="EMBL" id="VSSQ01053598">
    <property type="protein sequence ID" value="MPN07609.1"/>
    <property type="molecule type" value="Genomic_DNA"/>
</dbReference>